<evidence type="ECO:0000313" key="3">
    <source>
        <dbReference type="Proteomes" id="UP001155077"/>
    </source>
</evidence>
<evidence type="ECO:0000259" key="1">
    <source>
        <dbReference type="Pfam" id="PF20274"/>
    </source>
</evidence>
<dbReference type="EMBL" id="JAMSCK010000006">
    <property type="protein sequence ID" value="MCM8570847.1"/>
    <property type="molecule type" value="Genomic_DNA"/>
</dbReference>
<reference evidence="2" key="1">
    <citation type="submission" date="2022-06" db="EMBL/GenBank/DDBJ databases">
        <title>Gramella sediminis sp. nov., isolated from deep-sea sediment of the Indian Ocean.</title>
        <authorList>
            <person name="Yang L."/>
        </authorList>
    </citation>
    <scope>NUCLEOTIDE SEQUENCE</scope>
    <source>
        <strain evidence="2">HMD3159</strain>
    </source>
</reference>
<dbReference type="Proteomes" id="UP001155077">
    <property type="component" value="Unassembled WGS sequence"/>
</dbReference>
<feature type="domain" description="Cyclic-phosphate processing Receiver" evidence="1">
    <location>
        <begin position="46"/>
        <end position="148"/>
    </location>
</feature>
<evidence type="ECO:0000313" key="2">
    <source>
        <dbReference type="EMBL" id="MCM8570847.1"/>
    </source>
</evidence>
<name>A0ABT0Z550_9FLAO</name>
<comment type="caution">
    <text evidence="2">The sequence shown here is derived from an EMBL/GenBank/DDBJ whole genome shotgun (WGS) entry which is preliminary data.</text>
</comment>
<sequence length="157" mass="18887">MKLTIPKTSFFIRFWKLCLFKRLKHQKSVPPSSNLPDSDRRSKKTLLWLDDRLNPNDPRMDWLAYSPVGREVEVIWIKNFYEFRNWIELNGLPDGICFDHDLGSRDYDGYDCAKWLVNYCRNKKLQLPLWASQSPNPEQKMRINRFLKKYDKSIEGR</sequence>
<dbReference type="RefSeq" id="WP_252115458.1">
    <property type="nucleotide sequence ID" value="NZ_JAMSCK010000006.1"/>
</dbReference>
<keyword evidence="3" id="KW-1185">Reference proteome</keyword>
<dbReference type="InterPro" id="IPR046909">
    <property type="entry name" value="cREC_REC"/>
</dbReference>
<gene>
    <name evidence="2" type="ORF">NE848_15730</name>
</gene>
<accession>A0ABT0Z550</accession>
<protein>
    <recommendedName>
        <fullName evidence="1">Cyclic-phosphate processing Receiver domain-containing protein</fullName>
    </recommendedName>
</protein>
<organism evidence="2 3">
    <name type="scientific">Gramella jeungdoensis</name>
    <dbReference type="NCBI Taxonomy" id="708091"/>
    <lineage>
        <taxon>Bacteria</taxon>
        <taxon>Pseudomonadati</taxon>
        <taxon>Bacteroidota</taxon>
        <taxon>Flavobacteriia</taxon>
        <taxon>Flavobacteriales</taxon>
        <taxon>Flavobacteriaceae</taxon>
        <taxon>Christiangramia</taxon>
    </lineage>
</organism>
<proteinExistence type="predicted"/>
<dbReference type="Pfam" id="PF20274">
    <property type="entry name" value="cREC_REC"/>
    <property type="match status" value="1"/>
</dbReference>